<keyword evidence="3" id="KW-1185">Reference proteome</keyword>
<dbReference type="EMBL" id="AHMO02000011">
    <property type="protein sequence ID" value="EQA43612.1"/>
    <property type="molecule type" value="Genomic_DNA"/>
</dbReference>
<dbReference type="OrthoDB" id="334349at2"/>
<name>T0F806_9LEPT</name>
<sequence>MQKILIDRFIVPKTSKEEFLERVRINRSFIKTIPGFVSDSVYIREEEGNRFYFVTFAIWESQEALETAKKAVLAEYQKQGFVLNAMSNRIGISFERGIFEEATSSKFQEVSA</sequence>
<feature type="domain" description="ABM" evidence="1">
    <location>
        <begin position="8"/>
        <end position="68"/>
    </location>
</feature>
<gene>
    <name evidence="2" type="ORF">LEP1GSC050_1759</name>
</gene>
<evidence type="ECO:0000313" key="3">
    <source>
        <dbReference type="Proteomes" id="UP000015454"/>
    </source>
</evidence>
<keyword evidence="2" id="KW-0560">Oxidoreductase</keyword>
<dbReference type="AlphaFoldDB" id="T0F806"/>
<evidence type="ECO:0000313" key="2">
    <source>
        <dbReference type="EMBL" id="EQA43612.1"/>
    </source>
</evidence>
<protein>
    <submittedName>
        <fullName evidence="2">Antibiotic biosynthesis monooxygenase</fullName>
    </submittedName>
</protein>
<reference evidence="2" key="1">
    <citation type="submission" date="2013-05" db="EMBL/GenBank/DDBJ databases">
        <authorList>
            <person name="Harkins D.M."/>
            <person name="Durkin A.S."/>
            <person name="Brinkac L.M."/>
            <person name="Haft D.H."/>
            <person name="Selengut J.D."/>
            <person name="Sanka R."/>
            <person name="DePew J."/>
            <person name="Purushe J."/>
            <person name="Hartskeerl R.A."/>
            <person name="Ahmed A."/>
            <person name="van der Linden H."/>
            <person name="Goris M.G.A."/>
            <person name="Vinetz J.M."/>
            <person name="Sutton G.G."/>
            <person name="Nierman W.C."/>
            <person name="Fouts D.E."/>
        </authorList>
    </citation>
    <scope>NUCLEOTIDE SEQUENCE [LARGE SCALE GENOMIC DNA]</scope>
    <source>
        <strain evidence="2">5399</strain>
    </source>
</reference>
<dbReference type="InterPro" id="IPR007138">
    <property type="entry name" value="ABM_dom"/>
</dbReference>
<organism evidence="2 3">
    <name type="scientific">Leptospira broomii serovar Hurstbridge str. 5399</name>
    <dbReference type="NCBI Taxonomy" id="1049789"/>
    <lineage>
        <taxon>Bacteria</taxon>
        <taxon>Pseudomonadati</taxon>
        <taxon>Spirochaetota</taxon>
        <taxon>Spirochaetia</taxon>
        <taxon>Leptospirales</taxon>
        <taxon>Leptospiraceae</taxon>
        <taxon>Leptospira</taxon>
    </lineage>
</organism>
<comment type="caution">
    <text evidence="2">The sequence shown here is derived from an EMBL/GenBank/DDBJ whole genome shotgun (WGS) entry which is preliminary data.</text>
</comment>
<dbReference type="InterPro" id="IPR011008">
    <property type="entry name" value="Dimeric_a/b-barrel"/>
</dbReference>
<dbReference type="Gene3D" id="3.30.70.100">
    <property type="match status" value="1"/>
</dbReference>
<dbReference type="STRING" id="1049789.LEP1GSC050_1759"/>
<dbReference type="Proteomes" id="UP000015454">
    <property type="component" value="Unassembled WGS sequence"/>
</dbReference>
<evidence type="ECO:0000259" key="1">
    <source>
        <dbReference type="Pfam" id="PF03992"/>
    </source>
</evidence>
<dbReference type="SUPFAM" id="SSF54909">
    <property type="entry name" value="Dimeric alpha+beta barrel"/>
    <property type="match status" value="1"/>
</dbReference>
<dbReference type="RefSeq" id="WP_010570158.1">
    <property type="nucleotide sequence ID" value="NZ_AHMO02000011.1"/>
</dbReference>
<accession>T0F806</accession>
<dbReference type="GO" id="GO:0004497">
    <property type="term" value="F:monooxygenase activity"/>
    <property type="evidence" value="ECO:0007669"/>
    <property type="project" value="UniProtKB-KW"/>
</dbReference>
<dbReference type="Pfam" id="PF03992">
    <property type="entry name" value="ABM"/>
    <property type="match status" value="1"/>
</dbReference>
<keyword evidence="2" id="KW-0503">Monooxygenase</keyword>
<proteinExistence type="predicted"/>